<comment type="catalytic activity">
    <reaction evidence="11">
        <text>nitric oxide + Fe(III)-[cytochrome c] + H2O = Fe(II)-[cytochrome c] + nitrite + 2 H(+)</text>
        <dbReference type="Rhea" id="RHEA:15233"/>
        <dbReference type="Rhea" id="RHEA-COMP:10350"/>
        <dbReference type="Rhea" id="RHEA-COMP:14399"/>
        <dbReference type="ChEBI" id="CHEBI:15377"/>
        <dbReference type="ChEBI" id="CHEBI:15378"/>
        <dbReference type="ChEBI" id="CHEBI:16301"/>
        <dbReference type="ChEBI" id="CHEBI:16480"/>
        <dbReference type="ChEBI" id="CHEBI:29033"/>
        <dbReference type="ChEBI" id="CHEBI:29034"/>
        <dbReference type="EC" id="1.7.2.1"/>
    </reaction>
</comment>
<feature type="binding site" description="type 1 copper site" evidence="12">
    <location>
        <position position="178"/>
    </location>
    <ligand>
        <name>Cu cation</name>
        <dbReference type="ChEBI" id="CHEBI:23378"/>
        <label>1</label>
    </ligand>
</feature>
<evidence type="ECO:0000256" key="8">
    <source>
        <dbReference type="ARBA" id="ARBA00022737"/>
    </source>
</evidence>
<comment type="cofactor">
    <cofactor evidence="1 12">
        <name>Cu(+)</name>
        <dbReference type="ChEBI" id="CHEBI:49552"/>
    </cofactor>
</comment>
<dbReference type="EMBL" id="DSGB01000002">
    <property type="protein sequence ID" value="HER95226.1"/>
    <property type="molecule type" value="Genomic_DNA"/>
</dbReference>
<evidence type="ECO:0000256" key="2">
    <source>
        <dbReference type="ARBA" id="ARBA00001973"/>
    </source>
</evidence>
<comment type="cofactor">
    <cofactor evidence="2 12">
        <name>Cu(2+)</name>
        <dbReference type="ChEBI" id="CHEBI:29036"/>
    </cofactor>
</comment>
<dbReference type="NCBIfam" id="TIGR02376">
    <property type="entry name" value="Cu_nitrite_red"/>
    <property type="match status" value="1"/>
</dbReference>
<keyword evidence="9 14" id="KW-0560">Oxidoreductase</keyword>
<evidence type="ECO:0000256" key="5">
    <source>
        <dbReference type="ARBA" id="ARBA00011882"/>
    </source>
</evidence>
<dbReference type="InterPro" id="IPR019546">
    <property type="entry name" value="TAT_signal_bac_arc"/>
</dbReference>
<evidence type="ECO:0000256" key="9">
    <source>
        <dbReference type="ARBA" id="ARBA00023002"/>
    </source>
</evidence>
<dbReference type="Pfam" id="PF10518">
    <property type="entry name" value="TAT_signal"/>
    <property type="match status" value="1"/>
</dbReference>
<dbReference type="EC" id="1.7.2.1" evidence="5"/>
<dbReference type="GO" id="GO:0005507">
    <property type="term" value="F:copper ion binding"/>
    <property type="evidence" value="ECO:0007669"/>
    <property type="project" value="InterPro"/>
</dbReference>
<dbReference type="CDD" id="cd11020">
    <property type="entry name" value="CuRO_1_CuNIR"/>
    <property type="match status" value="1"/>
</dbReference>
<evidence type="ECO:0000256" key="4">
    <source>
        <dbReference type="ARBA" id="ARBA00011233"/>
    </source>
</evidence>
<comment type="subunit">
    <text evidence="4">Homotrimer.</text>
</comment>
<dbReference type="InterPro" id="IPR011707">
    <property type="entry name" value="Cu-oxidase-like_N"/>
</dbReference>
<feature type="binding site" description="type 1 copper site" evidence="12">
    <location>
        <position position="129"/>
    </location>
    <ligand>
        <name>Cu cation</name>
        <dbReference type="ChEBI" id="CHEBI:23378"/>
        <label>1</label>
    </ligand>
</feature>
<comment type="similarity">
    <text evidence="3">Belongs to the multicopper oxidase family.</text>
</comment>
<evidence type="ECO:0000256" key="12">
    <source>
        <dbReference type="PIRSR" id="PIRSR601287-1"/>
    </source>
</evidence>
<dbReference type="InterPro" id="IPR045087">
    <property type="entry name" value="Cu-oxidase_fam"/>
</dbReference>
<organism evidence="14">
    <name type="scientific">Rhodothermus marinus</name>
    <name type="common">Rhodothermus obamensis</name>
    <dbReference type="NCBI Taxonomy" id="29549"/>
    <lineage>
        <taxon>Bacteria</taxon>
        <taxon>Pseudomonadati</taxon>
        <taxon>Rhodothermota</taxon>
        <taxon>Rhodothermia</taxon>
        <taxon>Rhodothermales</taxon>
        <taxon>Rhodothermaceae</taxon>
        <taxon>Rhodothermus</taxon>
    </lineage>
</organism>
<feature type="binding site" description="type 1 copper site" evidence="12">
    <location>
        <position position="165"/>
    </location>
    <ligand>
        <name>Cu cation</name>
        <dbReference type="ChEBI" id="CHEBI:23378"/>
        <label>1</label>
    </ligand>
</feature>
<comment type="caution">
    <text evidence="14">The sequence shown here is derived from an EMBL/GenBank/DDBJ whole genome shotgun (WGS) entry which is preliminary data.</text>
</comment>
<evidence type="ECO:0000256" key="11">
    <source>
        <dbReference type="ARBA" id="ARBA00049340"/>
    </source>
</evidence>
<feature type="binding site" description="type 1 copper site" evidence="12">
    <location>
        <position position="323"/>
    </location>
    <ligand>
        <name>Cu cation</name>
        <dbReference type="ChEBI" id="CHEBI:23378"/>
        <label>1</label>
    </ligand>
</feature>
<reference evidence="14" key="1">
    <citation type="journal article" date="2020" name="mSystems">
        <title>Genome- and Community-Level Interaction Insights into Carbon Utilization and Element Cycling Functions of Hydrothermarchaeota in Hydrothermal Sediment.</title>
        <authorList>
            <person name="Zhou Z."/>
            <person name="Liu Y."/>
            <person name="Xu W."/>
            <person name="Pan J."/>
            <person name="Luo Z.H."/>
            <person name="Li M."/>
        </authorList>
    </citation>
    <scope>NUCLEOTIDE SEQUENCE [LARGE SCALE GENOMIC DNA]</scope>
    <source>
        <strain evidence="14">SpSt-143</strain>
    </source>
</reference>
<dbReference type="FunFam" id="2.60.40.420:FF:000093">
    <property type="entry name" value="Copper-containing nitrite reductase"/>
    <property type="match status" value="1"/>
</dbReference>
<dbReference type="GO" id="GO:0050421">
    <property type="term" value="F:nitrite reductase (NO-forming) activity"/>
    <property type="evidence" value="ECO:0007669"/>
    <property type="project" value="UniProtKB-EC"/>
</dbReference>
<evidence type="ECO:0000256" key="1">
    <source>
        <dbReference type="ARBA" id="ARBA00001960"/>
    </source>
</evidence>
<feature type="binding site" description="type 2 copper site" evidence="12">
    <location>
        <position position="173"/>
    </location>
    <ligand>
        <name>Cu cation</name>
        <dbReference type="ChEBI" id="CHEBI:23378"/>
        <label>2</label>
    </ligand>
</feature>
<dbReference type="SUPFAM" id="SSF49503">
    <property type="entry name" value="Cupredoxins"/>
    <property type="match status" value="2"/>
</dbReference>
<dbReference type="AlphaFoldDB" id="A0A7V2F5C2"/>
<gene>
    <name evidence="14" type="primary">nirK</name>
    <name evidence="14" type="ORF">ENO59_01700</name>
</gene>
<dbReference type="PRINTS" id="PR00695">
    <property type="entry name" value="CUNO2RDTASE"/>
</dbReference>
<sequence>MKASSRRDFLKGLGVAAAGGLMTSGWALEAAGSRRRVPVIGPMGRRVDRVAADPAAIPPPIHRDVPVTHDITLRVEEVVAEIEPEVTFNFMTFNGQVPGPLIRVRQGDVVNLTLENPATNHMPHNVDFHAVYGPGGGAAHTLVAPGQSRTIRFRCLYPGAYVYHCAVPDMDYHISSGMFGMILVEPPEGLPPVDREFYLGQHELYTDKLPGEPGHHNFDFEKLFEEKPTYVLFNGAKNGLTAERYGPMKAKVGETVRIFLAVGGPNLTSAFHPIGNVFTHAWREGAIQSNPERNVQTVAIPPGSCGIFHMRLPVPGPVVLVDHALTRVARKGLKAVIDVEGPEQPDIYNAMGNMVLGAH</sequence>
<evidence type="ECO:0000259" key="13">
    <source>
        <dbReference type="Pfam" id="PF07732"/>
    </source>
</evidence>
<dbReference type="PANTHER" id="PTHR11709:SF394">
    <property type="entry name" value="FI03373P-RELATED"/>
    <property type="match status" value="1"/>
</dbReference>
<protein>
    <recommendedName>
        <fullName evidence="6">Copper-containing nitrite reductase</fullName>
        <ecNumber evidence="5">1.7.2.1</ecNumber>
    </recommendedName>
</protein>
<keyword evidence="7 12" id="KW-0479">Metal-binding</keyword>
<proteinExistence type="inferred from homology"/>
<evidence type="ECO:0000313" key="14">
    <source>
        <dbReference type="EMBL" id="HER95226.1"/>
    </source>
</evidence>
<evidence type="ECO:0000256" key="10">
    <source>
        <dbReference type="ARBA" id="ARBA00023008"/>
    </source>
</evidence>
<feature type="binding site" description="type 1 copper site" evidence="12">
    <location>
        <position position="124"/>
    </location>
    <ligand>
        <name>Cu cation</name>
        <dbReference type="ChEBI" id="CHEBI:23378"/>
        <label>1</label>
    </ligand>
</feature>
<dbReference type="Pfam" id="PF07732">
    <property type="entry name" value="Cu-oxidase_3"/>
    <property type="match status" value="1"/>
</dbReference>
<name>A0A7V2F5C2_RHOMR</name>
<feature type="domain" description="Plastocyanin-like" evidence="13">
    <location>
        <begin position="79"/>
        <end position="188"/>
    </location>
</feature>
<dbReference type="Gene3D" id="2.60.40.420">
    <property type="entry name" value="Cupredoxins - blue copper proteins"/>
    <property type="match status" value="2"/>
</dbReference>
<accession>A0A7V2F5C2</accession>
<evidence type="ECO:0000256" key="6">
    <source>
        <dbReference type="ARBA" id="ARBA00017290"/>
    </source>
</evidence>
<dbReference type="InterPro" id="IPR006311">
    <property type="entry name" value="TAT_signal"/>
</dbReference>
<feature type="binding site" description="type 1 copper site" evidence="12">
    <location>
        <position position="164"/>
    </location>
    <ligand>
        <name>Cu cation</name>
        <dbReference type="ChEBI" id="CHEBI:23378"/>
        <label>1</label>
    </ligand>
</feature>
<dbReference type="CDD" id="cd04208">
    <property type="entry name" value="CuRO_2_CuNIR"/>
    <property type="match status" value="1"/>
</dbReference>
<dbReference type="PANTHER" id="PTHR11709">
    <property type="entry name" value="MULTI-COPPER OXIDASE"/>
    <property type="match status" value="1"/>
</dbReference>
<evidence type="ECO:0000256" key="3">
    <source>
        <dbReference type="ARBA" id="ARBA00010609"/>
    </source>
</evidence>
<keyword evidence="8" id="KW-0677">Repeat</keyword>
<dbReference type="InterPro" id="IPR008972">
    <property type="entry name" value="Cupredoxin"/>
</dbReference>
<dbReference type="PROSITE" id="PS51318">
    <property type="entry name" value="TAT"/>
    <property type="match status" value="1"/>
</dbReference>
<dbReference type="InterPro" id="IPR001287">
    <property type="entry name" value="NO2-reductase_Cu"/>
</dbReference>
<evidence type="ECO:0000256" key="7">
    <source>
        <dbReference type="ARBA" id="ARBA00022723"/>
    </source>
</evidence>
<keyword evidence="10 12" id="KW-0186">Copper</keyword>
<dbReference type="NCBIfam" id="TIGR01409">
    <property type="entry name" value="TAT_signal_seq"/>
    <property type="match status" value="1"/>
</dbReference>